<dbReference type="Pfam" id="PF00903">
    <property type="entry name" value="Glyoxalase"/>
    <property type="match status" value="1"/>
</dbReference>
<proteinExistence type="predicted"/>
<evidence type="ECO:0000259" key="1">
    <source>
        <dbReference type="PROSITE" id="PS51819"/>
    </source>
</evidence>
<dbReference type="eggNOG" id="COG0346">
    <property type="taxonomic scope" value="Bacteria"/>
</dbReference>
<evidence type="ECO:0000313" key="2">
    <source>
        <dbReference type="EMBL" id="ADV67846.1"/>
    </source>
</evidence>
<dbReference type="AlphaFoldDB" id="E8U9V7"/>
<dbReference type="PROSITE" id="PS51819">
    <property type="entry name" value="VOC"/>
    <property type="match status" value="1"/>
</dbReference>
<keyword evidence="2" id="KW-0223">Dioxygenase</keyword>
<keyword evidence="2" id="KW-0560">Oxidoreductase</keyword>
<reference evidence="2 3" key="1">
    <citation type="journal article" date="2011" name="Stand. Genomic Sci.">
        <title>Complete genome sequence of Deinococcus maricopensis type strain (LB-34).</title>
        <authorList>
            <person name="Pukall R."/>
            <person name="Zeytun A."/>
            <person name="Lucas S."/>
            <person name="Lapidus A."/>
            <person name="Hammon N."/>
            <person name="Deshpande S."/>
            <person name="Nolan M."/>
            <person name="Cheng J.F."/>
            <person name="Pitluck S."/>
            <person name="Liolios K."/>
            <person name="Pagani I."/>
            <person name="Mikhailova N."/>
            <person name="Ivanova N."/>
            <person name="Mavromatis K."/>
            <person name="Pati A."/>
            <person name="Tapia R."/>
            <person name="Han C."/>
            <person name="Goodwin L."/>
            <person name="Chen A."/>
            <person name="Palaniappan K."/>
            <person name="Land M."/>
            <person name="Hauser L."/>
            <person name="Chang Y.J."/>
            <person name="Jeffries C.D."/>
            <person name="Brambilla E.M."/>
            <person name="Rohde M."/>
            <person name="Goker M."/>
            <person name="Detter J.C."/>
            <person name="Woyke T."/>
            <person name="Bristow J."/>
            <person name="Eisen J.A."/>
            <person name="Markowitz V."/>
            <person name="Hugenholtz P."/>
            <person name="Kyrpides N.C."/>
            <person name="Klenk H.P."/>
        </authorList>
    </citation>
    <scope>NUCLEOTIDE SEQUENCE [LARGE SCALE GENOMIC DNA]</scope>
    <source>
        <strain evidence="3">DSM 21211 / LMG 22137 / NRRL B-23946 / LB-34</strain>
    </source>
</reference>
<feature type="domain" description="VOC" evidence="1">
    <location>
        <begin position="3"/>
        <end position="132"/>
    </location>
</feature>
<dbReference type="GO" id="GO:0051213">
    <property type="term" value="F:dioxygenase activity"/>
    <property type="evidence" value="ECO:0007669"/>
    <property type="project" value="UniProtKB-KW"/>
</dbReference>
<dbReference type="KEGG" id="dmr:Deima_2206"/>
<dbReference type="InterPro" id="IPR029068">
    <property type="entry name" value="Glyas_Bleomycin-R_OHBP_Dase"/>
</dbReference>
<name>E8U9V7_DEIML</name>
<accession>E8U9V7</accession>
<dbReference type="EMBL" id="CP002454">
    <property type="protein sequence ID" value="ADV67846.1"/>
    <property type="molecule type" value="Genomic_DNA"/>
</dbReference>
<dbReference type="Proteomes" id="UP000008635">
    <property type="component" value="Chromosome"/>
</dbReference>
<sequence>MLTLNYVAMIARDLERALAFYRDLGLPIPEGAHLNEQGEPEAHVEVRVNGLRVAWESETLARLVNPHWVAPTGNARLSVAFDAGTPLGVDEVCAHMRARGHTVQAPPYDAFWGQRYATLQDPDGNAVDIFAALPTT</sequence>
<reference evidence="3" key="2">
    <citation type="submission" date="2011-01" db="EMBL/GenBank/DDBJ databases">
        <title>The complete genome of Deinococcus maricopensis DSM 21211.</title>
        <authorList>
            <consortium name="US DOE Joint Genome Institute (JGI-PGF)"/>
            <person name="Lucas S."/>
            <person name="Copeland A."/>
            <person name="Lapidus A."/>
            <person name="Goodwin L."/>
            <person name="Pitluck S."/>
            <person name="Kyrpides N."/>
            <person name="Mavromatis K."/>
            <person name="Pagani I."/>
            <person name="Ivanova N."/>
            <person name="Ovchinnikova G."/>
            <person name="Zeytun A."/>
            <person name="Detter J.C."/>
            <person name="Han C."/>
            <person name="Land M."/>
            <person name="Hauser L."/>
            <person name="Markowitz V."/>
            <person name="Cheng J.-F."/>
            <person name="Hugenholtz P."/>
            <person name="Woyke T."/>
            <person name="Wu D."/>
            <person name="Pukall R."/>
            <person name="Gehrich-Schroeter G."/>
            <person name="Brambilla E."/>
            <person name="Klenk H.-P."/>
            <person name="Eisen J.A."/>
        </authorList>
    </citation>
    <scope>NUCLEOTIDE SEQUENCE [LARGE SCALE GENOMIC DNA]</scope>
    <source>
        <strain evidence="3">DSM 21211 / LMG 22137 / NRRL B-23946 / LB-34</strain>
    </source>
</reference>
<dbReference type="PANTHER" id="PTHR36503">
    <property type="entry name" value="BLR2520 PROTEIN"/>
    <property type="match status" value="1"/>
</dbReference>
<keyword evidence="3" id="KW-1185">Reference proteome</keyword>
<organism evidence="2 3">
    <name type="scientific">Deinococcus maricopensis (strain DSM 21211 / LMG 22137 / NRRL B-23946 / LB-34)</name>
    <dbReference type="NCBI Taxonomy" id="709986"/>
    <lineage>
        <taxon>Bacteria</taxon>
        <taxon>Thermotogati</taxon>
        <taxon>Deinococcota</taxon>
        <taxon>Deinococci</taxon>
        <taxon>Deinococcales</taxon>
        <taxon>Deinococcaceae</taxon>
        <taxon>Deinococcus</taxon>
    </lineage>
</organism>
<dbReference type="InterPro" id="IPR004360">
    <property type="entry name" value="Glyas_Fos-R_dOase_dom"/>
</dbReference>
<dbReference type="OrthoDB" id="9796521at2"/>
<evidence type="ECO:0000313" key="3">
    <source>
        <dbReference type="Proteomes" id="UP000008635"/>
    </source>
</evidence>
<gene>
    <name evidence="2" type="ordered locus">Deima_2206</name>
</gene>
<dbReference type="Gene3D" id="3.10.180.10">
    <property type="entry name" value="2,3-Dihydroxybiphenyl 1,2-Dioxygenase, domain 1"/>
    <property type="match status" value="1"/>
</dbReference>
<dbReference type="SUPFAM" id="SSF54593">
    <property type="entry name" value="Glyoxalase/Bleomycin resistance protein/Dihydroxybiphenyl dioxygenase"/>
    <property type="match status" value="1"/>
</dbReference>
<dbReference type="InterPro" id="IPR037523">
    <property type="entry name" value="VOC_core"/>
</dbReference>
<protein>
    <submittedName>
        <fullName evidence="2">Glyoxalase/bleomycin resistance protein/dioxygenase</fullName>
    </submittedName>
</protein>
<dbReference type="STRING" id="709986.Deima_2206"/>
<dbReference type="PANTHER" id="PTHR36503:SF3">
    <property type="entry name" value="BLR0126 PROTEIN"/>
    <property type="match status" value="1"/>
</dbReference>
<dbReference type="RefSeq" id="WP_013557351.1">
    <property type="nucleotide sequence ID" value="NC_014958.1"/>
</dbReference>
<dbReference type="HOGENOM" id="CLU_046006_18_3_0"/>